<sequence>MRYDFVFRNLIRSILITVMAFGATTLVQAEKNPSTDSGSSSSGSSKKEQKSGDQSKTTQSKKQGNSAQAQDNYTYGKDQTADYWKAQGISAHTYGKDAASDYWISQGKTPAGSTQRGSAGGDQVLPKVITIETARSLAFIGLSSGRSVPQGYV</sequence>
<name>A0A1H8HVZ3_9PROT</name>
<dbReference type="Proteomes" id="UP000183898">
    <property type="component" value="Unassembled WGS sequence"/>
</dbReference>
<feature type="chain" id="PRO_5010220304" evidence="2">
    <location>
        <begin position="30"/>
        <end position="153"/>
    </location>
</feature>
<evidence type="ECO:0000256" key="2">
    <source>
        <dbReference type="SAM" id="SignalP"/>
    </source>
</evidence>
<feature type="compositionally biased region" description="Low complexity" evidence="1">
    <location>
        <begin position="34"/>
        <end position="44"/>
    </location>
</feature>
<gene>
    <name evidence="3" type="ORF">SAMN05216404_105234</name>
</gene>
<reference evidence="3 4" key="1">
    <citation type="submission" date="2016-10" db="EMBL/GenBank/DDBJ databases">
        <authorList>
            <person name="de Groot N.N."/>
        </authorList>
    </citation>
    <scope>NUCLEOTIDE SEQUENCE [LARGE SCALE GENOMIC DNA]</scope>
    <source>
        <strain evidence="3 4">Nl18</strain>
    </source>
</reference>
<dbReference type="EMBL" id="FOCT01000005">
    <property type="protein sequence ID" value="SEN59868.1"/>
    <property type="molecule type" value="Genomic_DNA"/>
</dbReference>
<accession>A0A1H8HVZ3</accession>
<feature type="signal peptide" evidence="2">
    <location>
        <begin position="1"/>
        <end position="29"/>
    </location>
</feature>
<keyword evidence="2" id="KW-0732">Signal</keyword>
<dbReference type="RefSeq" id="WP_074745979.1">
    <property type="nucleotide sequence ID" value="NZ_FOCT01000005.1"/>
</dbReference>
<organism evidence="3 4">
    <name type="scientific">Nitrosospira multiformis</name>
    <dbReference type="NCBI Taxonomy" id="1231"/>
    <lineage>
        <taxon>Bacteria</taxon>
        <taxon>Pseudomonadati</taxon>
        <taxon>Pseudomonadota</taxon>
        <taxon>Betaproteobacteria</taxon>
        <taxon>Nitrosomonadales</taxon>
        <taxon>Nitrosomonadaceae</taxon>
        <taxon>Nitrosospira</taxon>
    </lineage>
</organism>
<feature type="compositionally biased region" description="Polar residues" evidence="1">
    <location>
        <begin position="57"/>
        <end position="73"/>
    </location>
</feature>
<evidence type="ECO:0000313" key="3">
    <source>
        <dbReference type="EMBL" id="SEN59868.1"/>
    </source>
</evidence>
<evidence type="ECO:0000313" key="4">
    <source>
        <dbReference type="Proteomes" id="UP000183898"/>
    </source>
</evidence>
<proteinExistence type="predicted"/>
<feature type="region of interest" description="Disordered" evidence="1">
    <location>
        <begin position="29"/>
        <end position="73"/>
    </location>
</feature>
<dbReference type="AlphaFoldDB" id="A0A1H8HVZ3"/>
<protein>
    <submittedName>
        <fullName evidence="3">Uncharacterized protein</fullName>
    </submittedName>
</protein>
<evidence type="ECO:0000256" key="1">
    <source>
        <dbReference type="SAM" id="MobiDB-lite"/>
    </source>
</evidence>